<evidence type="ECO:0000313" key="9">
    <source>
        <dbReference type="EMBL" id="ABM03659.1"/>
    </source>
</evidence>
<dbReference type="HOGENOM" id="CLU_025730_1_0_6"/>
<dbReference type="eggNOG" id="COG0671">
    <property type="taxonomic scope" value="Bacteria"/>
</dbReference>
<feature type="transmembrane region" description="Helical" evidence="7">
    <location>
        <begin position="21"/>
        <end position="50"/>
    </location>
</feature>
<dbReference type="Proteomes" id="UP000000639">
    <property type="component" value="Chromosome"/>
</dbReference>
<dbReference type="PANTHER" id="PTHR30353">
    <property type="entry name" value="INNER MEMBRANE PROTEIN DEDA-RELATED"/>
    <property type="match status" value="1"/>
</dbReference>
<evidence type="ECO:0000256" key="5">
    <source>
        <dbReference type="ARBA" id="ARBA00022989"/>
    </source>
</evidence>
<evidence type="ECO:0000256" key="3">
    <source>
        <dbReference type="ARBA" id="ARBA00022475"/>
    </source>
</evidence>
<feature type="transmembrane region" description="Helical" evidence="7">
    <location>
        <begin position="338"/>
        <end position="359"/>
    </location>
</feature>
<feature type="domain" description="Phosphatidic acid phosphatase type 2/haloperoxidase" evidence="8">
    <location>
        <begin position="339"/>
        <end position="449"/>
    </location>
</feature>
<dbReference type="STRING" id="357804.Ping_1883"/>
<dbReference type="RefSeq" id="WP_011770219.1">
    <property type="nucleotide sequence ID" value="NC_008709.1"/>
</dbReference>
<keyword evidence="4 7" id="KW-0812">Transmembrane</keyword>
<dbReference type="Pfam" id="PF09335">
    <property type="entry name" value="VTT_dom"/>
    <property type="match status" value="1"/>
</dbReference>
<sequence length="702" mass="79819">MNDLINNILPSIEHFKVTGYWIAFFAALLETTLAVGLLFPGSLIILFLGALSARGYLDLGDLIWFSVFGAIIGDNLNYYLGKKYGTKWLKEGFWLLKENHIIKAQHFMNAQGAKSVFLSRFIPGAKELVPFIAGTIRMNKRTFMFWNVLGGIGWGCQWVLAGYLFAQSLNLAELWLSRAGLFFAFMLIFAGSLYLFKYFIIKKGKKFWLIINSLLQSFKEALSNNEQVILWRQKHPRSLVFIQARLDRTAFSGLMLSLLTLVFLYVIALLGGIVEDLITSDPIVAADIRIANLFFVFRDETLTAVFSWITLLGKSQIILVFITVLVVLLWLWRKKDYIFPLFIAVIGSETFTFLGKLAFHRPRPEMAVYVENSFSFPSGHATIAVAFYGFLGYLLIRFTQSWNKKVNIFFTTIILIIAIGFSRIYLGVHYISDVWSGYLVGAMWLIIAISFSEWFKHKNRKQASVPPNKLVRTISFGLILTAILFYLGFAVSYHPPLGEMPLNNTAIVSKSTDIFVNEQLKYTETLIGEKQEPINFIFLAESDDQLLKALQQGGWILTDKANIRSFGKVVNALISKTTYLSAPLSPSFWHAKTQDFSLSKMASEQSFGHSQHIKIWRTNSLLKTGNHIYVGMSNTLDGLRWGLIPKISPDLDTARERLYLDLNRKDIIKNQLKIQLVAPLIGKNFMGDQFFTDGKAYIIDFQ</sequence>
<dbReference type="InterPro" id="IPR032816">
    <property type="entry name" value="VTT_dom"/>
</dbReference>
<feature type="transmembrane region" description="Helical" evidence="7">
    <location>
        <begin position="178"/>
        <end position="196"/>
    </location>
</feature>
<comment type="similarity">
    <text evidence="2">Belongs to the DedA family.</text>
</comment>
<evidence type="ECO:0000256" key="2">
    <source>
        <dbReference type="ARBA" id="ARBA00010792"/>
    </source>
</evidence>
<dbReference type="InterPro" id="IPR036938">
    <property type="entry name" value="PAP2/HPO_sf"/>
</dbReference>
<evidence type="ECO:0000256" key="7">
    <source>
        <dbReference type="SAM" id="Phobius"/>
    </source>
</evidence>
<protein>
    <submittedName>
        <fullName evidence="9">Phosphoesterase, PA-phosphatase related protein</fullName>
    </submittedName>
</protein>
<evidence type="ECO:0000256" key="1">
    <source>
        <dbReference type="ARBA" id="ARBA00004651"/>
    </source>
</evidence>
<feature type="transmembrane region" description="Helical" evidence="7">
    <location>
        <begin position="476"/>
        <end position="494"/>
    </location>
</feature>
<feature type="transmembrane region" description="Helical" evidence="7">
    <location>
        <begin position="145"/>
        <end position="166"/>
    </location>
</feature>
<dbReference type="EMBL" id="CP000510">
    <property type="protein sequence ID" value="ABM03659.1"/>
    <property type="molecule type" value="Genomic_DNA"/>
</dbReference>
<feature type="transmembrane region" description="Helical" evidence="7">
    <location>
        <begin position="305"/>
        <end position="331"/>
    </location>
</feature>
<dbReference type="PANTHER" id="PTHR30353:SF15">
    <property type="entry name" value="INNER MEMBRANE PROTEIN YABI"/>
    <property type="match status" value="1"/>
</dbReference>
<proteinExistence type="inferred from homology"/>
<dbReference type="Pfam" id="PF14067">
    <property type="entry name" value="LssY_C"/>
    <property type="match status" value="1"/>
</dbReference>
<dbReference type="AlphaFoldDB" id="A1SVZ4"/>
<dbReference type="InterPro" id="IPR025902">
    <property type="entry name" value="LssY-like-C_dom"/>
</dbReference>
<keyword evidence="5 7" id="KW-1133">Transmembrane helix</keyword>
<evidence type="ECO:0000256" key="4">
    <source>
        <dbReference type="ARBA" id="ARBA00022692"/>
    </source>
</evidence>
<keyword evidence="3" id="KW-1003">Cell membrane</keyword>
<name>A1SVZ4_PSYIN</name>
<dbReference type="KEGG" id="pin:Ping_1883"/>
<keyword evidence="6 7" id="KW-0472">Membrane</keyword>
<dbReference type="SMART" id="SM00014">
    <property type="entry name" value="acidPPc"/>
    <property type="match status" value="1"/>
</dbReference>
<dbReference type="CDD" id="cd03392">
    <property type="entry name" value="PAP2_like_2"/>
    <property type="match status" value="1"/>
</dbReference>
<dbReference type="Pfam" id="PF01569">
    <property type="entry name" value="PAP2"/>
    <property type="match status" value="1"/>
</dbReference>
<reference evidence="9 10" key="1">
    <citation type="submission" date="2007-01" db="EMBL/GenBank/DDBJ databases">
        <title>Complete sequence of Psychromonas ingrahamii 37.</title>
        <authorList>
            <consortium name="US DOE Joint Genome Institute"/>
            <person name="Copeland A."/>
            <person name="Lucas S."/>
            <person name="Lapidus A."/>
            <person name="Barry K."/>
            <person name="Detter J.C."/>
            <person name="Glavina del Rio T."/>
            <person name="Hammon N."/>
            <person name="Israni S."/>
            <person name="Dalin E."/>
            <person name="Tice H."/>
            <person name="Pitluck S."/>
            <person name="Thompson L.S."/>
            <person name="Brettin T."/>
            <person name="Bruce D."/>
            <person name="Han C."/>
            <person name="Tapia R."/>
            <person name="Schmutz J."/>
            <person name="Larimer F."/>
            <person name="Land M."/>
            <person name="Hauser L."/>
            <person name="Kyrpides N."/>
            <person name="Ivanova N."/>
            <person name="Staley J."/>
            <person name="Richardson P."/>
        </authorList>
    </citation>
    <scope>NUCLEOTIDE SEQUENCE [LARGE SCALE GENOMIC DNA]</scope>
    <source>
        <strain evidence="9 10">37</strain>
    </source>
</reference>
<evidence type="ECO:0000259" key="8">
    <source>
        <dbReference type="SMART" id="SM00014"/>
    </source>
</evidence>
<dbReference type="Gene3D" id="1.20.144.10">
    <property type="entry name" value="Phosphatidic acid phosphatase type 2/haloperoxidase"/>
    <property type="match status" value="2"/>
</dbReference>
<evidence type="ECO:0000256" key="6">
    <source>
        <dbReference type="ARBA" id="ARBA00023136"/>
    </source>
</evidence>
<dbReference type="InterPro" id="IPR032818">
    <property type="entry name" value="DedA-like"/>
</dbReference>
<keyword evidence="10" id="KW-1185">Reference proteome</keyword>
<gene>
    <name evidence="9" type="ordered locus">Ping_1883</name>
</gene>
<feature type="transmembrane region" description="Helical" evidence="7">
    <location>
        <begin position="254"/>
        <end position="274"/>
    </location>
</feature>
<feature type="transmembrane region" description="Helical" evidence="7">
    <location>
        <begin position="408"/>
        <end position="428"/>
    </location>
</feature>
<feature type="transmembrane region" description="Helical" evidence="7">
    <location>
        <begin position="379"/>
        <end position="396"/>
    </location>
</feature>
<evidence type="ECO:0000313" key="10">
    <source>
        <dbReference type="Proteomes" id="UP000000639"/>
    </source>
</evidence>
<dbReference type="SUPFAM" id="SSF48317">
    <property type="entry name" value="Acid phosphatase/Vanadium-dependent haloperoxidase"/>
    <property type="match status" value="1"/>
</dbReference>
<dbReference type="OrthoDB" id="9780918at2"/>
<accession>A1SVZ4</accession>
<comment type="subcellular location">
    <subcellularLocation>
        <location evidence="1">Cell membrane</location>
        <topology evidence="1">Multi-pass membrane protein</topology>
    </subcellularLocation>
</comment>
<dbReference type="InterPro" id="IPR000326">
    <property type="entry name" value="PAP2/HPO"/>
</dbReference>
<feature type="transmembrane region" description="Helical" evidence="7">
    <location>
        <begin position="62"/>
        <end position="80"/>
    </location>
</feature>
<feature type="transmembrane region" description="Helical" evidence="7">
    <location>
        <begin position="434"/>
        <end position="455"/>
    </location>
</feature>
<dbReference type="eggNOG" id="COG0586">
    <property type="taxonomic scope" value="Bacteria"/>
</dbReference>
<organism evidence="9 10">
    <name type="scientific">Psychromonas ingrahamii (strain DSM 17664 / CCUG 51855 / 37)</name>
    <dbReference type="NCBI Taxonomy" id="357804"/>
    <lineage>
        <taxon>Bacteria</taxon>
        <taxon>Pseudomonadati</taxon>
        <taxon>Pseudomonadota</taxon>
        <taxon>Gammaproteobacteria</taxon>
        <taxon>Alteromonadales</taxon>
        <taxon>Psychromonadaceae</taxon>
        <taxon>Psychromonas</taxon>
    </lineage>
</organism>
<dbReference type="GO" id="GO:0005886">
    <property type="term" value="C:plasma membrane"/>
    <property type="evidence" value="ECO:0007669"/>
    <property type="project" value="UniProtKB-SubCell"/>
</dbReference>